<dbReference type="EMBL" id="KY774314">
    <property type="protein sequence ID" value="ART30785.1"/>
    <property type="molecule type" value="Genomic_DNA"/>
</dbReference>
<dbReference type="AlphaFoldDB" id="A0A1Y0B035"/>
<feature type="signal peptide" evidence="1">
    <location>
        <begin position="1"/>
        <end position="21"/>
    </location>
</feature>
<reference evidence="2" key="1">
    <citation type="submission" date="2017-03" db="EMBL/GenBank/DDBJ databases">
        <title>The mitochondrial genome of the carnivorous plant Utricularia reniformis (Lentibulariaceae): structure, comparative analysis and evolutionary landmarks.</title>
        <authorList>
            <person name="Silva S.R."/>
            <person name="Alvarenga D.O."/>
            <person name="Michael T.P."/>
            <person name="Miranda V.F.O."/>
            <person name="Varani A.M."/>
        </authorList>
    </citation>
    <scope>NUCLEOTIDE SEQUENCE</scope>
</reference>
<organism evidence="2">
    <name type="scientific">Utricularia reniformis</name>
    <dbReference type="NCBI Taxonomy" id="192314"/>
    <lineage>
        <taxon>Eukaryota</taxon>
        <taxon>Viridiplantae</taxon>
        <taxon>Streptophyta</taxon>
        <taxon>Embryophyta</taxon>
        <taxon>Tracheophyta</taxon>
        <taxon>Spermatophyta</taxon>
        <taxon>Magnoliopsida</taxon>
        <taxon>eudicotyledons</taxon>
        <taxon>Gunneridae</taxon>
        <taxon>Pentapetalae</taxon>
        <taxon>asterids</taxon>
        <taxon>lamiids</taxon>
        <taxon>Lamiales</taxon>
        <taxon>Lentibulariaceae</taxon>
        <taxon>Utricularia</taxon>
    </lineage>
</organism>
<gene>
    <name evidence="2" type="ORF">AEK19_MT0529</name>
</gene>
<feature type="chain" id="PRO_5012394939" evidence="1">
    <location>
        <begin position="22"/>
        <end position="58"/>
    </location>
</feature>
<evidence type="ECO:0000256" key="1">
    <source>
        <dbReference type="SAM" id="SignalP"/>
    </source>
</evidence>
<keyword evidence="1" id="KW-0732">Signal</keyword>
<proteinExistence type="predicted"/>
<evidence type="ECO:0000313" key="2">
    <source>
        <dbReference type="EMBL" id="ART30785.1"/>
    </source>
</evidence>
<accession>A0A1Y0B035</accession>
<sequence length="58" mass="6421">MCKEIIFTDWLLLSVCGEMAASSSFEVISVGKEENRDLPVPVLGVLVSICPIRYNFSI</sequence>
<name>A0A1Y0B035_9LAMI</name>
<keyword evidence="2" id="KW-0496">Mitochondrion</keyword>
<protein>
    <submittedName>
        <fullName evidence="2">Uncharacterized protein</fullName>
    </submittedName>
</protein>
<geneLocation type="mitochondrion" evidence="2"/>